<proteinExistence type="inferred from homology"/>
<evidence type="ECO:0000259" key="5">
    <source>
        <dbReference type="Pfam" id="PF12849"/>
    </source>
</evidence>
<evidence type="ECO:0000256" key="4">
    <source>
        <dbReference type="RuleBase" id="RU367119"/>
    </source>
</evidence>
<keyword evidence="3" id="KW-0732">Signal</keyword>
<protein>
    <recommendedName>
        <fullName evidence="4">Phosphate-binding protein</fullName>
    </recommendedName>
</protein>
<dbReference type="EMBL" id="JBBHLI010000007">
    <property type="protein sequence ID" value="MEK9501769.1"/>
    <property type="molecule type" value="Genomic_DNA"/>
</dbReference>
<gene>
    <name evidence="6" type="ORF">WI372_12330</name>
</gene>
<dbReference type="NCBIfam" id="TIGR02136">
    <property type="entry name" value="ptsS_2"/>
    <property type="match status" value="1"/>
</dbReference>
<dbReference type="Pfam" id="PF12849">
    <property type="entry name" value="PBP_like_2"/>
    <property type="match status" value="1"/>
</dbReference>
<accession>A0ABU9ECA9</accession>
<dbReference type="Proteomes" id="UP001484239">
    <property type="component" value="Unassembled WGS sequence"/>
</dbReference>
<dbReference type="SUPFAM" id="SSF53850">
    <property type="entry name" value="Periplasmic binding protein-like II"/>
    <property type="match status" value="1"/>
</dbReference>
<evidence type="ECO:0000256" key="3">
    <source>
        <dbReference type="ARBA" id="ARBA00022729"/>
    </source>
</evidence>
<reference evidence="6 7" key="1">
    <citation type="submission" date="2024-02" db="EMBL/GenBank/DDBJ databases">
        <title>A novel Gemmatimonadota bacterium.</title>
        <authorList>
            <person name="Du Z.-J."/>
            <person name="Ye Y.-Q."/>
        </authorList>
    </citation>
    <scope>NUCLEOTIDE SEQUENCE [LARGE SCALE GENOMIC DNA]</scope>
    <source>
        <strain evidence="6 7">DH-20</strain>
    </source>
</reference>
<name>A0ABU9ECA9_9BACT</name>
<keyword evidence="4" id="KW-0592">Phosphate transport</keyword>
<dbReference type="RefSeq" id="WP_405287166.1">
    <property type="nucleotide sequence ID" value="NZ_JBBHLI010000007.1"/>
</dbReference>
<evidence type="ECO:0000256" key="1">
    <source>
        <dbReference type="ARBA" id="ARBA00008725"/>
    </source>
</evidence>
<feature type="domain" description="PBP" evidence="5">
    <location>
        <begin position="31"/>
        <end position="275"/>
    </location>
</feature>
<dbReference type="CDD" id="cd13654">
    <property type="entry name" value="PBP2_phosphate_like_2"/>
    <property type="match status" value="1"/>
</dbReference>
<evidence type="ECO:0000313" key="7">
    <source>
        <dbReference type="Proteomes" id="UP001484239"/>
    </source>
</evidence>
<dbReference type="InterPro" id="IPR050811">
    <property type="entry name" value="Phosphate_ABC_transporter"/>
</dbReference>
<dbReference type="InterPro" id="IPR024370">
    <property type="entry name" value="PBP_domain"/>
</dbReference>
<evidence type="ECO:0000313" key="6">
    <source>
        <dbReference type="EMBL" id="MEK9501769.1"/>
    </source>
</evidence>
<comment type="similarity">
    <text evidence="1 4">Belongs to the PstS family.</text>
</comment>
<evidence type="ECO:0000256" key="2">
    <source>
        <dbReference type="ARBA" id="ARBA00022448"/>
    </source>
</evidence>
<keyword evidence="2 4" id="KW-0813">Transport</keyword>
<comment type="function">
    <text evidence="4">Involved in the system for phosphate transport across the cytoplasmic membrane.</text>
</comment>
<keyword evidence="7" id="KW-1185">Reference proteome</keyword>
<organism evidence="6 7">
    <name type="scientific">Gaopeijia maritima</name>
    <dbReference type="NCBI Taxonomy" id="3119007"/>
    <lineage>
        <taxon>Bacteria</taxon>
        <taxon>Pseudomonadati</taxon>
        <taxon>Gemmatimonadota</taxon>
        <taxon>Longimicrobiia</taxon>
        <taxon>Gaopeijiales</taxon>
        <taxon>Gaopeijiaceae</taxon>
        <taxon>Gaopeijia</taxon>
    </lineage>
</organism>
<sequence length="304" mass="32300">MRARLHAPSLAATLIALLPIAGCVAGVGEPIVRTDGSSTVYPMAEALAEAYREVEPFSRVVVSRSGTGGGLSRLCAGEIDIAHASRPPTAAEEANCAGGGIELVLLPLALDGVSVVTHRDNAFVDCLTLDELRRIWAPGSAVRTWRDIRAEFPNRPLELFGAGPGSGTFDSFTDAVVGRRAASRTDYQASEDDNVLVQGVAGDPGALGYFGYGYVVANRDRLKLLAVDGGNGCVLPEPSTIASGRYRPLSRSLYLVVSRSALTRAVVRDYLDFVLEQAPEAARRTGSIALPDSEYRRLRAELEA</sequence>
<dbReference type="InterPro" id="IPR011862">
    <property type="entry name" value="Phos-bd"/>
</dbReference>
<dbReference type="PANTHER" id="PTHR30570">
    <property type="entry name" value="PERIPLASMIC PHOSPHATE BINDING COMPONENT OF PHOSPHATE ABC TRANSPORTER"/>
    <property type="match status" value="1"/>
</dbReference>
<dbReference type="Gene3D" id="3.40.190.10">
    <property type="entry name" value="Periplasmic binding protein-like II"/>
    <property type="match status" value="2"/>
</dbReference>
<comment type="caution">
    <text evidence="6">The sequence shown here is derived from an EMBL/GenBank/DDBJ whole genome shotgun (WGS) entry which is preliminary data.</text>
</comment>
<dbReference type="PANTHER" id="PTHR30570:SF1">
    <property type="entry name" value="PHOSPHATE-BINDING PROTEIN PSTS"/>
    <property type="match status" value="1"/>
</dbReference>